<evidence type="ECO:0000313" key="2">
    <source>
        <dbReference type="EMBL" id="KAE9399696.1"/>
    </source>
</evidence>
<protein>
    <submittedName>
        <fullName evidence="2">Uncharacterized protein</fullName>
    </submittedName>
</protein>
<feature type="compositionally biased region" description="Basic and acidic residues" evidence="1">
    <location>
        <begin position="206"/>
        <end position="218"/>
    </location>
</feature>
<name>A0A6A4HNM7_9AGAR</name>
<feature type="compositionally biased region" description="Low complexity" evidence="1">
    <location>
        <begin position="153"/>
        <end position="164"/>
    </location>
</feature>
<sequence length="403" mass="43240">MDTKNVADQMIIADMLDFCDGQSNQSFEYYDLTYVWRQRFCVPTIGFTTEKHRRRDFSNGVLVYLGVIGRNDSYPYPNNPFQSARGRPRSYEYGDVVSPSLTTTPTGSLSRPAFPNVITAQAARTPASSLGSQSSNNSKEDSKLLRSPIKSHVSAPSPSVMPSSAGPPPSTRSSSSLSYECSLSTTKPEIITVVGWLSPSTVSANPDKRDEIGRDQHRVGPSFPRTNSSLGLASPKTSAAVGLEEQAPGNVPEILSPHSPSPCLLSPATGNVSTLRLTVIDAESGVLSGEVIPSLQSAVSQLPKPSEPTLPQVTALSNTSEPASSSPHLEKLRLKGILNPLRSVVSLTLIKGDKELYRHAGCTKWKDFADKAEGLGLIKLGGEGGKAWITVHPDLRGRIQLKS</sequence>
<dbReference type="EMBL" id="ML769466">
    <property type="protein sequence ID" value="KAE9399696.1"/>
    <property type="molecule type" value="Genomic_DNA"/>
</dbReference>
<dbReference type="AlphaFoldDB" id="A0A6A4HNM7"/>
<feature type="region of interest" description="Disordered" evidence="1">
    <location>
        <begin position="203"/>
        <end position="233"/>
    </location>
</feature>
<feature type="region of interest" description="Disordered" evidence="1">
    <location>
        <begin position="124"/>
        <end position="179"/>
    </location>
</feature>
<gene>
    <name evidence="2" type="ORF">BT96DRAFT_1019362</name>
</gene>
<organism evidence="2 3">
    <name type="scientific">Gymnopus androsaceus JB14</name>
    <dbReference type="NCBI Taxonomy" id="1447944"/>
    <lineage>
        <taxon>Eukaryota</taxon>
        <taxon>Fungi</taxon>
        <taxon>Dikarya</taxon>
        <taxon>Basidiomycota</taxon>
        <taxon>Agaricomycotina</taxon>
        <taxon>Agaricomycetes</taxon>
        <taxon>Agaricomycetidae</taxon>
        <taxon>Agaricales</taxon>
        <taxon>Marasmiineae</taxon>
        <taxon>Omphalotaceae</taxon>
        <taxon>Gymnopus</taxon>
    </lineage>
</organism>
<keyword evidence="3" id="KW-1185">Reference proteome</keyword>
<dbReference type="Proteomes" id="UP000799118">
    <property type="component" value="Unassembled WGS sequence"/>
</dbReference>
<proteinExistence type="predicted"/>
<feature type="compositionally biased region" description="Polar residues" evidence="1">
    <location>
        <begin position="224"/>
        <end position="233"/>
    </location>
</feature>
<feature type="compositionally biased region" description="Low complexity" evidence="1">
    <location>
        <begin position="128"/>
        <end position="137"/>
    </location>
</feature>
<feature type="compositionally biased region" description="Low complexity" evidence="1">
    <location>
        <begin position="98"/>
        <end position="110"/>
    </location>
</feature>
<evidence type="ECO:0000313" key="3">
    <source>
        <dbReference type="Proteomes" id="UP000799118"/>
    </source>
</evidence>
<evidence type="ECO:0000256" key="1">
    <source>
        <dbReference type="SAM" id="MobiDB-lite"/>
    </source>
</evidence>
<accession>A0A6A4HNM7</accession>
<feature type="region of interest" description="Disordered" evidence="1">
    <location>
        <begin position="300"/>
        <end position="328"/>
    </location>
</feature>
<reference evidence="2" key="1">
    <citation type="journal article" date="2019" name="Environ. Microbiol.">
        <title>Fungal ecological strategies reflected in gene transcription - a case study of two litter decomposers.</title>
        <authorList>
            <person name="Barbi F."/>
            <person name="Kohler A."/>
            <person name="Barry K."/>
            <person name="Baskaran P."/>
            <person name="Daum C."/>
            <person name="Fauchery L."/>
            <person name="Ihrmark K."/>
            <person name="Kuo A."/>
            <person name="LaButti K."/>
            <person name="Lipzen A."/>
            <person name="Morin E."/>
            <person name="Grigoriev I.V."/>
            <person name="Henrissat B."/>
            <person name="Lindahl B."/>
            <person name="Martin F."/>
        </authorList>
    </citation>
    <scope>NUCLEOTIDE SEQUENCE</scope>
    <source>
        <strain evidence="2">JB14</strain>
    </source>
</reference>
<feature type="region of interest" description="Disordered" evidence="1">
    <location>
        <begin position="76"/>
        <end position="112"/>
    </location>
</feature>
<feature type="compositionally biased region" description="Polar residues" evidence="1">
    <location>
        <begin position="309"/>
        <end position="327"/>
    </location>
</feature>